<dbReference type="SUPFAM" id="SSF57701">
    <property type="entry name" value="Zn2/Cys6 DNA-binding domain"/>
    <property type="match status" value="1"/>
</dbReference>
<evidence type="ECO:0000313" key="7">
    <source>
        <dbReference type="Proteomes" id="UP000030641"/>
    </source>
</evidence>
<dbReference type="PANTHER" id="PTHR31001:SF90">
    <property type="entry name" value="CENTROMERE DNA-BINDING PROTEIN COMPLEX CBF3 SUBUNIT B"/>
    <property type="match status" value="1"/>
</dbReference>
<evidence type="ECO:0000256" key="1">
    <source>
        <dbReference type="ARBA" id="ARBA00004123"/>
    </source>
</evidence>
<feature type="region of interest" description="Disordered" evidence="4">
    <location>
        <begin position="130"/>
        <end position="149"/>
    </location>
</feature>
<sequence>MKRSAPETSTIAEPQATRRRQDPVSCGVCRRKKLKCSRTFPCSNCVSRGLNCEPPEAMPRVSGQARSSSVVPSDNSVLAQVLERLQKLENIVLANGNEMRRDKTQAGPEPLLTMHEDVVQNDIFHAISRSDSSPQANVERQREDEFRSTDITASRRIDAVDNQGEFLFTSAGVSEIAFDLNLEDPILTNISVKGSRVVRRICLPAREEANILFQSYDKSLGSWYHIYHRQTVEALIDETYCRIVRGQAPSLSHAALLLSIFVSGAYFQALAEWPESVFPGSQEANRLSTSWKQNALDILDHLERTTTTSIEQLQATIIMSLMMQNFEGLSKKFWLLHCTSITLAKDLSIHVLDLPSRVKPGNKIEGEVKRRIWWYLATTDWLLGSMPSPQEGTYSIHPRHAHVNRPMNINDDELLHEEETSDKPLTEPTEMSYFLVRTVGGEMCRILADLVHPLASGVNSVDYDEIVALEKRTAGLKDDLPFYFQLDEESRRRTEPYLSKYPQLATQKYLLQQGLHCHRSRIHRPFLIRGSTNARFNVSRTACLESVRKCIEICRLLRHEKRDAVLPITRLNFVLYHIFMAALTLALDLCFNKSASEAEDQSRRAELKEACSMLQESRTEMPAANRFITALMDLLRKHKIQLQDARPKNQYLTPSESTATPAVQPTGMVIVPPAQNEVAQSHGPPEWNTSLDPVPDLELDKLWEEFINMAPGSSASGWDDLLADFDQASLFIGV</sequence>
<dbReference type="GO" id="GO:0008270">
    <property type="term" value="F:zinc ion binding"/>
    <property type="evidence" value="ECO:0007669"/>
    <property type="project" value="InterPro"/>
</dbReference>
<dbReference type="EMBL" id="KL584760">
    <property type="protein sequence ID" value="KEQ95004.1"/>
    <property type="molecule type" value="Genomic_DNA"/>
</dbReference>
<feature type="compositionally biased region" description="Polar residues" evidence="4">
    <location>
        <begin position="1"/>
        <end position="12"/>
    </location>
</feature>
<evidence type="ECO:0000313" key="6">
    <source>
        <dbReference type="EMBL" id="KEQ95004.1"/>
    </source>
</evidence>
<dbReference type="GeneID" id="25366554"/>
<feature type="compositionally biased region" description="Basic and acidic residues" evidence="4">
    <location>
        <begin position="139"/>
        <end position="149"/>
    </location>
</feature>
<dbReference type="STRING" id="1043005.A0A074YG17"/>
<dbReference type="GO" id="GO:0006351">
    <property type="term" value="P:DNA-templated transcription"/>
    <property type="evidence" value="ECO:0007669"/>
    <property type="project" value="InterPro"/>
</dbReference>
<dbReference type="OMA" id="VVCQHEG"/>
<name>A0A074YG17_AURSE</name>
<accession>A0A074YG17</accession>
<evidence type="ECO:0000256" key="3">
    <source>
        <dbReference type="ARBA" id="ARBA00023242"/>
    </source>
</evidence>
<organism evidence="6 7">
    <name type="scientific">Aureobasidium subglaciale (strain EXF-2481)</name>
    <name type="common">Aureobasidium pullulans var. subglaciale</name>
    <dbReference type="NCBI Taxonomy" id="1043005"/>
    <lineage>
        <taxon>Eukaryota</taxon>
        <taxon>Fungi</taxon>
        <taxon>Dikarya</taxon>
        <taxon>Ascomycota</taxon>
        <taxon>Pezizomycotina</taxon>
        <taxon>Dothideomycetes</taxon>
        <taxon>Dothideomycetidae</taxon>
        <taxon>Dothideales</taxon>
        <taxon>Saccotheciaceae</taxon>
        <taxon>Aureobasidium</taxon>
    </lineage>
</organism>
<dbReference type="Proteomes" id="UP000030641">
    <property type="component" value="Unassembled WGS sequence"/>
</dbReference>
<dbReference type="AlphaFoldDB" id="A0A074YG17"/>
<dbReference type="RefSeq" id="XP_013343517.1">
    <property type="nucleotide sequence ID" value="XM_013488063.1"/>
</dbReference>
<dbReference type="GO" id="GO:0003677">
    <property type="term" value="F:DNA binding"/>
    <property type="evidence" value="ECO:0007669"/>
    <property type="project" value="InterPro"/>
</dbReference>
<evidence type="ECO:0000256" key="2">
    <source>
        <dbReference type="ARBA" id="ARBA00022723"/>
    </source>
</evidence>
<feature type="domain" description="Zn(2)-C6 fungal-type" evidence="5">
    <location>
        <begin position="25"/>
        <end position="52"/>
    </location>
</feature>
<dbReference type="Pfam" id="PF04082">
    <property type="entry name" value="Fungal_trans"/>
    <property type="match status" value="1"/>
</dbReference>
<dbReference type="InterPro" id="IPR036864">
    <property type="entry name" value="Zn2-C6_fun-type_DNA-bd_sf"/>
</dbReference>
<evidence type="ECO:0000256" key="4">
    <source>
        <dbReference type="SAM" id="MobiDB-lite"/>
    </source>
</evidence>
<dbReference type="Pfam" id="PF00172">
    <property type="entry name" value="Zn_clus"/>
    <property type="match status" value="1"/>
</dbReference>
<dbReference type="OrthoDB" id="3014581at2759"/>
<dbReference type="InParanoid" id="A0A074YG17"/>
<protein>
    <recommendedName>
        <fullName evidence="5">Zn(2)-C6 fungal-type domain-containing protein</fullName>
    </recommendedName>
</protein>
<dbReference type="PANTHER" id="PTHR31001">
    <property type="entry name" value="UNCHARACTERIZED TRANSCRIPTIONAL REGULATORY PROTEIN"/>
    <property type="match status" value="1"/>
</dbReference>
<dbReference type="Gene3D" id="4.10.240.10">
    <property type="entry name" value="Zn(2)-C6 fungal-type DNA-binding domain"/>
    <property type="match status" value="1"/>
</dbReference>
<dbReference type="InterPro" id="IPR007219">
    <property type="entry name" value="XnlR_reg_dom"/>
</dbReference>
<keyword evidence="2" id="KW-0479">Metal-binding</keyword>
<dbReference type="PROSITE" id="PS00463">
    <property type="entry name" value="ZN2_CY6_FUNGAL_1"/>
    <property type="match status" value="1"/>
</dbReference>
<dbReference type="PROSITE" id="PS50048">
    <property type="entry name" value="ZN2_CY6_FUNGAL_2"/>
    <property type="match status" value="1"/>
</dbReference>
<evidence type="ECO:0000259" key="5">
    <source>
        <dbReference type="PROSITE" id="PS50048"/>
    </source>
</evidence>
<comment type="subcellular location">
    <subcellularLocation>
        <location evidence="1">Nucleus</location>
    </subcellularLocation>
</comment>
<feature type="region of interest" description="Disordered" evidence="4">
    <location>
        <begin position="1"/>
        <end position="24"/>
    </location>
</feature>
<keyword evidence="3" id="KW-0539">Nucleus</keyword>
<proteinExistence type="predicted"/>
<dbReference type="InterPro" id="IPR050613">
    <property type="entry name" value="Sec_Metabolite_Reg"/>
</dbReference>
<dbReference type="CDD" id="cd00067">
    <property type="entry name" value="GAL4"/>
    <property type="match status" value="1"/>
</dbReference>
<dbReference type="GO" id="GO:0000981">
    <property type="term" value="F:DNA-binding transcription factor activity, RNA polymerase II-specific"/>
    <property type="evidence" value="ECO:0007669"/>
    <property type="project" value="InterPro"/>
</dbReference>
<dbReference type="GO" id="GO:0005634">
    <property type="term" value="C:nucleus"/>
    <property type="evidence" value="ECO:0007669"/>
    <property type="project" value="UniProtKB-SubCell"/>
</dbReference>
<dbReference type="SMART" id="SM00066">
    <property type="entry name" value="GAL4"/>
    <property type="match status" value="1"/>
</dbReference>
<dbReference type="HOGENOM" id="CLU_013260_0_0_1"/>
<gene>
    <name evidence="6" type="ORF">AUEXF2481DRAFT_40259</name>
</gene>
<keyword evidence="7" id="KW-1185">Reference proteome</keyword>
<reference evidence="6 7" key="1">
    <citation type="journal article" date="2014" name="BMC Genomics">
        <title>Genome sequencing of four Aureobasidium pullulans varieties: biotechnological potential, stress tolerance, and description of new species.</title>
        <authorList>
            <person name="Gostin Ar C."/>
            <person name="Ohm R.A."/>
            <person name="Kogej T."/>
            <person name="Sonjak S."/>
            <person name="Turk M."/>
            <person name="Zajc J."/>
            <person name="Zalar P."/>
            <person name="Grube M."/>
            <person name="Sun H."/>
            <person name="Han J."/>
            <person name="Sharma A."/>
            <person name="Chiniquy J."/>
            <person name="Ngan C.Y."/>
            <person name="Lipzen A."/>
            <person name="Barry K."/>
            <person name="Grigoriev I.V."/>
            <person name="Gunde-Cimerman N."/>
        </authorList>
    </citation>
    <scope>NUCLEOTIDE SEQUENCE [LARGE SCALE GENOMIC DNA]</scope>
    <source>
        <strain evidence="6 7">EXF-2481</strain>
    </source>
</reference>
<dbReference type="InterPro" id="IPR001138">
    <property type="entry name" value="Zn2Cys6_DnaBD"/>
</dbReference>
<dbReference type="CDD" id="cd12148">
    <property type="entry name" value="fungal_TF_MHR"/>
    <property type="match status" value="1"/>
</dbReference>